<keyword evidence="3" id="KW-1185">Reference proteome</keyword>
<evidence type="ECO:0000313" key="3">
    <source>
        <dbReference type="Proteomes" id="UP000828390"/>
    </source>
</evidence>
<keyword evidence="1" id="KW-1133">Transmembrane helix</keyword>
<feature type="transmembrane region" description="Helical" evidence="1">
    <location>
        <begin position="86"/>
        <end position="108"/>
    </location>
</feature>
<gene>
    <name evidence="2" type="ORF">DPMN_124496</name>
</gene>
<keyword evidence="1" id="KW-0472">Membrane</keyword>
<reference evidence="2" key="2">
    <citation type="submission" date="2020-11" db="EMBL/GenBank/DDBJ databases">
        <authorList>
            <person name="McCartney M.A."/>
            <person name="Auch B."/>
            <person name="Kono T."/>
            <person name="Mallez S."/>
            <person name="Becker A."/>
            <person name="Gohl D.M."/>
            <person name="Silverstein K.A.T."/>
            <person name="Koren S."/>
            <person name="Bechman K.B."/>
            <person name="Herman A."/>
            <person name="Abrahante J.E."/>
            <person name="Garbe J."/>
        </authorList>
    </citation>
    <scope>NUCLEOTIDE SEQUENCE</scope>
    <source>
        <strain evidence="2">Duluth1</strain>
        <tissue evidence="2">Whole animal</tissue>
    </source>
</reference>
<evidence type="ECO:0000256" key="1">
    <source>
        <dbReference type="SAM" id="Phobius"/>
    </source>
</evidence>
<evidence type="ECO:0000313" key="2">
    <source>
        <dbReference type="EMBL" id="KAH3822706.1"/>
    </source>
</evidence>
<name>A0A9D4GS87_DREPO</name>
<dbReference type="AlphaFoldDB" id="A0A9D4GS87"/>
<protein>
    <submittedName>
        <fullName evidence="2">Uncharacterized protein</fullName>
    </submittedName>
</protein>
<dbReference type="EMBL" id="JAIWYP010000005">
    <property type="protein sequence ID" value="KAH3822706.1"/>
    <property type="molecule type" value="Genomic_DNA"/>
</dbReference>
<reference evidence="2" key="1">
    <citation type="journal article" date="2019" name="bioRxiv">
        <title>The Genome of the Zebra Mussel, Dreissena polymorpha: A Resource for Invasive Species Research.</title>
        <authorList>
            <person name="McCartney M.A."/>
            <person name="Auch B."/>
            <person name="Kono T."/>
            <person name="Mallez S."/>
            <person name="Zhang Y."/>
            <person name="Obille A."/>
            <person name="Becker A."/>
            <person name="Abrahante J.E."/>
            <person name="Garbe J."/>
            <person name="Badalamenti J.P."/>
            <person name="Herman A."/>
            <person name="Mangelson H."/>
            <person name="Liachko I."/>
            <person name="Sullivan S."/>
            <person name="Sone E.D."/>
            <person name="Koren S."/>
            <person name="Silverstein K.A.T."/>
            <person name="Beckman K.B."/>
            <person name="Gohl D.M."/>
        </authorList>
    </citation>
    <scope>NUCLEOTIDE SEQUENCE</scope>
    <source>
        <strain evidence="2">Duluth1</strain>
        <tissue evidence="2">Whole animal</tissue>
    </source>
</reference>
<organism evidence="2 3">
    <name type="scientific">Dreissena polymorpha</name>
    <name type="common">Zebra mussel</name>
    <name type="synonym">Mytilus polymorpha</name>
    <dbReference type="NCBI Taxonomy" id="45954"/>
    <lineage>
        <taxon>Eukaryota</taxon>
        <taxon>Metazoa</taxon>
        <taxon>Spiralia</taxon>
        <taxon>Lophotrochozoa</taxon>
        <taxon>Mollusca</taxon>
        <taxon>Bivalvia</taxon>
        <taxon>Autobranchia</taxon>
        <taxon>Heteroconchia</taxon>
        <taxon>Euheterodonta</taxon>
        <taxon>Imparidentia</taxon>
        <taxon>Neoheterodontei</taxon>
        <taxon>Myida</taxon>
        <taxon>Dreissenoidea</taxon>
        <taxon>Dreissenidae</taxon>
        <taxon>Dreissena</taxon>
    </lineage>
</organism>
<comment type="caution">
    <text evidence="2">The sequence shown here is derived from an EMBL/GenBank/DDBJ whole genome shotgun (WGS) entry which is preliminary data.</text>
</comment>
<sequence length="270" mass="30997">MVCILPANEKVRKRCSSEKNVLRHPEEPHFVVCGLQVQQQKMPSFTGTSIKIAWAERNTMFFVLSNNLPDLPGFSTFKRLRYIRNISLVIAVFAAFPLKIIGIFEYILEQYTLFDHDINKSIPPGINLIEDGKKAQGLPINIKIKERPPPKNSTISNEAALCSFNEEPEICDFHADQSGRIVHMLARHGVMRVYKLKEINGSKMKLELEQVAEVDRRNKASIHSVDYQDDFDLTYISVTNMNTNKVCFYDNSNMKLVRELCLEFDEQQAL</sequence>
<accession>A0A9D4GS87</accession>
<dbReference type="Proteomes" id="UP000828390">
    <property type="component" value="Unassembled WGS sequence"/>
</dbReference>
<keyword evidence="1" id="KW-0812">Transmembrane</keyword>
<proteinExistence type="predicted"/>
<feature type="non-terminal residue" evidence="2">
    <location>
        <position position="270"/>
    </location>
</feature>